<evidence type="ECO:0000313" key="3">
    <source>
        <dbReference type="Proteomes" id="UP001497472"/>
    </source>
</evidence>
<name>A0AAV1IYZ6_9NEOP</name>
<organism evidence="2 3">
    <name type="scientific">Leptosia nina</name>
    <dbReference type="NCBI Taxonomy" id="320188"/>
    <lineage>
        <taxon>Eukaryota</taxon>
        <taxon>Metazoa</taxon>
        <taxon>Ecdysozoa</taxon>
        <taxon>Arthropoda</taxon>
        <taxon>Hexapoda</taxon>
        <taxon>Insecta</taxon>
        <taxon>Pterygota</taxon>
        <taxon>Neoptera</taxon>
        <taxon>Endopterygota</taxon>
        <taxon>Lepidoptera</taxon>
        <taxon>Glossata</taxon>
        <taxon>Ditrysia</taxon>
        <taxon>Papilionoidea</taxon>
        <taxon>Pieridae</taxon>
        <taxon>Pierinae</taxon>
        <taxon>Leptosia</taxon>
    </lineage>
</organism>
<gene>
    <name evidence="2" type="ORF">LNINA_LOCUS1807</name>
</gene>
<keyword evidence="3" id="KW-1185">Reference proteome</keyword>
<evidence type="ECO:0000256" key="1">
    <source>
        <dbReference type="SAM" id="MobiDB-lite"/>
    </source>
</evidence>
<evidence type="ECO:0000313" key="2">
    <source>
        <dbReference type="EMBL" id="CAK1541857.1"/>
    </source>
</evidence>
<protein>
    <submittedName>
        <fullName evidence="2">Uncharacterized protein</fullName>
    </submittedName>
</protein>
<sequence length="202" mass="21399">MSSERDVSLRVAFIKRRPLSKPGAIPDRGERTYKAPPKIPALSPSPPGSRDAVPVPRVARAESVRGAAGPAAGRAPTSAEAGEGAFAAGHAAAALALFLRLERAGRGAHRGPGAPQEADGGSRRRVVRRARALQPRPERGVARVDARARLVVPPPQSRARLHPLLPLQDMRLQVPLLLLRAQAQEEVSRGRGYARVAGAVHV</sequence>
<proteinExistence type="predicted"/>
<feature type="region of interest" description="Disordered" evidence="1">
    <location>
        <begin position="20"/>
        <end position="78"/>
    </location>
</feature>
<feature type="compositionally biased region" description="Pro residues" evidence="1">
    <location>
        <begin position="37"/>
        <end position="47"/>
    </location>
</feature>
<dbReference type="AlphaFoldDB" id="A0AAV1IYZ6"/>
<comment type="caution">
    <text evidence="2">The sequence shown here is derived from an EMBL/GenBank/DDBJ whole genome shotgun (WGS) entry which is preliminary data.</text>
</comment>
<dbReference type="Proteomes" id="UP001497472">
    <property type="component" value="Unassembled WGS sequence"/>
</dbReference>
<dbReference type="EMBL" id="CAVLEF010000002">
    <property type="protein sequence ID" value="CAK1541857.1"/>
    <property type="molecule type" value="Genomic_DNA"/>
</dbReference>
<accession>A0AAV1IYZ6</accession>
<reference evidence="2 3" key="1">
    <citation type="submission" date="2023-11" db="EMBL/GenBank/DDBJ databases">
        <authorList>
            <person name="Okamura Y."/>
        </authorList>
    </citation>
    <scope>NUCLEOTIDE SEQUENCE [LARGE SCALE GENOMIC DNA]</scope>
</reference>
<feature type="compositionally biased region" description="Low complexity" evidence="1">
    <location>
        <begin position="65"/>
        <end position="78"/>
    </location>
</feature>
<feature type="region of interest" description="Disordered" evidence="1">
    <location>
        <begin position="106"/>
        <end position="126"/>
    </location>
</feature>